<dbReference type="EMBL" id="CARXXK010000001">
    <property type="protein sequence ID" value="CAI6350264.1"/>
    <property type="molecule type" value="Genomic_DNA"/>
</dbReference>
<gene>
    <name evidence="2" type="ORF">MEUPH1_LOCUS6745</name>
</gene>
<feature type="compositionally biased region" description="Basic and acidic residues" evidence="1">
    <location>
        <begin position="54"/>
        <end position="75"/>
    </location>
</feature>
<feature type="compositionally biased region" description="Basic and acidic residues" evidence="1">
    <location>
        <begin position="1"/>
        <end position="13"/>
    </location>
</feature>
<reference evidence="2 3" key="1">
    <citation type="submission" date="2023-01" db="EMBL/GenBank/DDBJ databases">
        <authorList>
            <person name="Whitehead M."/>
        </authorList>
    </citation>
    <scope>NUCLEOTIDE SEQUENCE [LARGE SCALE GENOMIC DNA]</scope>
</reference>
<evidence type="ECO:0000256" key="1">
    <source>
        <dbReference type="SAM" id="MobiDB-lite"/>
    </source>
</evidence>
<evidence type="ECO:0000313" key="2">
    <source>
        <dbReference type="EMBL" id="CAI6350264.1"/>
    </source>
</evidence>
<feature type="region of interest" description="Disordered" evidence="1">
    <location>
        <begin position="1"/>
        <end position="148"/>
    </location>
</feature>
<evidence type="ECO:0000313" key="3">
    <source>
        <dbReference type="Proteomes" id="UP001160148"/>
    </source>
</evidence>
<proteinExistence type="predicted"/>
<comment type="caution">
    <text evidence="2">The sequence shown here is derived from an EMBL/GenBank/DDBJ whole genome shotgun (WGS) entry which is preliminary data.</text>
</comment>
<accession>A0AAV0W3B3</accession>
<protein>
    <submittedName>
        <fullName evidence="2">Uncharacterized protein</fullName>
    </submittedName>
</protein>
<name>A0AAV0W3B3_9HEMI</name>
<sequence length="148" mass="16427">MSAASHEELRENYVTRAGPPSHHPEESTGSPGRRVAGEASERQQWLSKSVSPGRGHEHLLPASSHRAEVPPRTERQSSCSLRRSGRSDNQRRTNAAEEEQPAAVVLLKQQSAARAERPGTQRETVHGQSQRLPARFLRRPISSTTKRT</sequence>
<dbReference type="Proteomes" id="UP001160148">
    <property type="component" value="Unassembled WGS sequence"/>
</dbReference>
<organism evidence="2 3">
    <name type="scientific">Macrosiphum euphorbiae</name>
    <name type="common">potato aphid</name>
    <dbReference type="NCBI Taxonomy" id="13131"/>
    <lineage>
        <taxon>Eukaryota</taxon>
        <taxon>Metazoa</taxon>
        <taxon>Ecdysozoa</taxon>
        <taxon>Arthropoda</taxon>
        <taxon>Hexapoda</taxon>
        <taxon>Insecta</taxon>
        <taxon>Pterygota</taxon>
        <taxon>Neoptera</taxon>
        <taxon>Paraneoptera</taxon>
        <taxon>Hemiptera</taxon>
        <taxon>Sternorrhyncha</taxon>
        <taxon>Aphidomorpha</taxon>
        <taxon>Aphidoidea</taxon>
        <taxon>Aphididae</taxon>
        <taxon>Macrosiphini</taxon>
        <taxon>Macrosiphum</taxon>
    </lineage>
</organism>
<feature type="compositionally biased region" description="Basic and acidic residues" evidence="1">
    <location>
        <begin position="114"/>
        <end position="125"/>
    </location>
</feature>
<keyword evidence="3" id="KW-1185">Reference proteome</keyword>
<dbReference type="AlphaFoldDB" id="A0AAV0W3B3"/>
<feature type="compositionally biased region" description="Basic and acidic residues" evidence="1">
    <location>
        <begin position="85"/>
        <end position="95"/>
    </location>
</feature>